<sequence length="237" mass="26503">MLPRSISRTVSRTHAFRFNRHLRTSAIYHSETEGNTHYETLDLPSNSTRAEIKKRYFELSKAHHPDRNRSDPLASNRFIKISTAYAVLGHEKHRAKYDFELARKHGSRPVGPVGGRPASGLSKRRGQFHGPPPSFFRNGGWSRFKGKSAHAGQERPDSSPGSGPGGFGAGGPTAARTDDVPHFNYGQKYRQHEEQQSRWARRAKQHRLEPDTSIIYPLIGVTTILVGVVSIAVYVTP</sequence>
<proteinExistence type="predicted"/>
<accession>A0A3N4K8H8</accession>
<reference evidence="4 5" key="1">
    <citation type="journal article" date="2018" name="Nat. Ecol. Evol.">
        <title>Pezizomycetes genomes reveal the molecular basis of ectomycorrhizal truffle lifestyle.</title>
        <authorList>
            <person name="Murat C."/>
            <person name="Payen T."/>
            <person name="Noel B."/>
            <person name="Kuo A."/>
            <person name="Morin E."/>
            <person name="Chen J."/>
            <person name="Kohler A."/>
            <person name="Krizsan K."/>
            <person name="Balestrini R."/>
            <person name="Da Silva C."/>
            <person name="Montanini B."/>
            <person name="Hainaut M."/>
            <person name="Levati E."/>
            <person name="Barry K.W."/>
            <person name="Belfiori B."/>
            <person name="Cichocki N."/>
            <person name="Clum A."/>
            <person name="Dockter R.B."/>
            <person name="Fauchery L."/>
            <person name="Guy J."/>
            <person name="Iotti M."/>
            <person name="Le Tacon F."/>
            <person name="Lindquist E.A."/>
            <person name="Lipzen A."/>
            <person name="Malagnac F."/>
            <person name="Mello A."/>
            <person name="Molinier V."/>
            <person name="Miyauchi S."/>
            <person name="Poulain J."/>
            <person name="Riccioni C."/>
            <person name="Rubini A."/>
            <person name="Sitrit Y."/>
            <person name="Splivallo R."/>
            <person name="Traeger S."/>
            <person name="Wang M."/>
            <person name="Zifcakova L."/>
            <person name="Wipf D."/>
            <person name="Zambonelli A."/>
            <person name="Paolocci F."/>
            <person name="Nowrousian M."/>
            <person name="Ottonello S."/>
            <person name="Baldrian P."/>
            <person name="Spatafora J.W."/>
            <person name="Henrissat B."/>
            <person name="Nagy L.G."/>
            <person name="Aury J.M."/>
            <person name="Wincker P."/>
            <person name="Grigoriev I.V."/>
            <person name="Bonfante P."/>
            <person name="Martin F.M."/>
        </authorList>
    </citation>
    <scope>NUCLEOTIDE SEQUENCE [LARGE SCALE GENOMIC DNA]</scope>
    <source>
        <strain evidence="4 5">CCBAS932</strain>
    </source>
</reference>
<organism evidence="4 5">
    <name type="scientific">Morchella conica CCBAS932</name>
    <dbReference type="NCBI Taxonomy" id="1392247"/>
    <lineage>
        <taxon>Eukaryota</taxon>
        <taxon>Fungi</taxon>
        <taxon>Dikarya</taxon>
        <taxon>Ascomycota</taxon>
        <taxon>Pezizomycotina</taxon>
        <taxon>Pezizomycetes</taxon>
        <taxon>Pezizales</taxon>
        <taxon>Morchellaceae</taxon>
        <taxon>Morchella</taxon>
    </lineage>
</organism>
<keyword evidence="2" id="KW-0812">Transmembrane</keyword>
<dbReference type="SMART" id="SM00271">
    <property type="entry name" value="DnaJ"/>
    <property type="match status" value="1"/>
</dbReference>
<keyword evidence="2" id="KW-0472">Membrane</keyword>
<dbReference type="InterPro" id="IPR001623">
    <property type="entry name" value="DnaJ_domain"/>
</dbReference>
<dbReference type="STRING" id="1392247.A0A3N4K8H8"/>
<evidence type="ECO:0000313" key="5">
    <source>
        <dbReference type="Proteomes" id="UP000277580"/>
    </source>
</evidence>
<feature type="region of interest" description="Disordered" evidence="1">
    <location>
        <begin position="105"/>
        <end position="181"/>
    </location>
</feature>
<dbReference type="CDD" id="cd06257">
    <property type="entry name" value="DnaJ"/>
    <property type="match status" value="1"/>
</dbReference>
<keyword evidence="5" id="KW-1185">Reference proteome</keyword>
<dbReference type="Proteomes" id="UP000277580">
    <property type="component" value="Unassembled WGS sequence"/>
</dbReference>
<dbReference type="PROSITE" id="PS50076">
    <property type="entry name" value="DNAJ_2"/>
    <property type="match status" value="1"/>
</dbReference>
<evidence type="ECO:0000256" key="1">
    <source>
        <dbReference type="SAM" id="MobiDB-lite"/>
    </source>
</evidence>
<feature type="domain" description="J" evidence="3">
    <location>
        <begin position="36"/>
        <end position="101"/>
    </location>
</feature>
<dbReference type="AlphaFoldDB" id="A0A3N4K8H8"/>
<dbReference type="SUPFAM" id="SSF46565">
    <property type="entry name" value="Chaperone J-domain"/>
    <property type="match status" value="1"/>
</dbReference>
<name>A0A3N4K8H8_9PEZI</name>
<dbReference type="InterPro" id="IPR036869">
    <property type="entry name" value="J_dom_sf"/>
</dbReference>
<evidence type="ECO:0000259" key="3">
    <source>
        <dbReference type="PROSITE" id="PS50076"/>
    </source>
</evidence>
<keyword evidence="2" id="KW-1133">Transmembrane helix</keyword>
<feature type="compositionally biased region" description="Low complexity" evidence="1">
    <location>
        <begin position="108"/>
        <end position="120"/>
    </location>
</feature>
<feature type="transmembrane region" description="Helical" evidence="2">
    <location>
        <begin position="214"/>
        <end position="235"/>
    </location>
</feature>
<dbReference type="Pfam" id="PF00226">
    <property type="entry name" value="DnaJ"/>
    <property type="match status" value="1"/>
</dbReference>
<dbReference type="Gene3D" id="1.10.287.110">
    <property type="entry name" value="DnaJ domain"/>
    <property type="match status" value="1"/>
</dbReference>
<feature type="compositionally biased region" description="Gly residues" evidence="1">
    <location>
        <begin position="162"/>
        <end position="171"/>
    </location>
</feature>
<dbReference type="InterPro" id="IPR053025">
    <property type="entry name" value="Mito_ATP_Synthase-Asso"/>
</dbReference>
<gene>
    <name evidence="4" type="ORF">P167DRAFT_514182</name>
</gene>
<dbReference type="PANTHER" id="PTHR44873:SF1">
    <property type="entry name" value="DNAJ HOMOLOG SUBFAMILY C MEMBER 30, MITOCHONDRIAL"/>
    <property type="match status" value="1"/>
</dbReference>
<dbReference type="OrthoDB" id="10250354at2759"/>
<protein>
    <submittedName>
        <fullName evidence="4">DnaJ-domain-containing protein</fullName>
    </submittedName>
</protein>
<dbReference type="PANTHER" id="PTHR44873">
    <property type="entry name" value="DNAJ HOMOLOG SUBFAMILY C MEMBER 30, MITOCHONDRIAL"/>
    <property type="match status" value="1"/>
</dbReference>
<dbReference type="InParanoid" id="A0A3N4K8H8"/>
<dbReference type="EMBL" id="ML119215">
    <property type="protein sequence ID" value="RPB06826.1"/>
    <property type="molecule type" value="Genomic_DNA"/>
</dbReference>
<evidence type="ECO:0000256" key="2">
    <source>
        <dbReference type="SAM" id="Phobius"/>
    </source>
</evidence>
<evidence type="ECO:0000313" key="4">
    <source>
        <dbReference type="EMBL" id="RPB06826.1"/>
    </source>
</evidence>
<dbReference type="PRINTS" id="PR00625">
    <property type="entry name" value="JDOMAIN"/>
</dbReference>